<dbReference type="PANTHER" id="PTHR31379">
    <property type="entry name" value="F-BOX C PROTEIN-RELATED-RELATED"/>
    <property type="match status" value="1"/>
</dbReference>
<feature type="region of interest" description="Disordered" evidence="1">
    <location>
        <begin position="267"/>
        <end position="296"/>
    </location>
</feature>
<dbReference type="EMBL" id="GL379790">
    <property type="protein sequence ID" value="EGT49803.1"/>
    <property type="molecule type" value="Genomic_DNA"/>
</dbReference>
<proteinExistence type="predicted"/>
<dbReference type="OrthoDB" id="5910309at2759"/>
<evidence type="ECO:0000313" key="2">
    <source>
        <dbReference type="EMBL" id="EGT49803.1"/>
    </source>
</evidence>
<reference evidence="3" key="1">
    <citation type="submission" date="2011-07" db="EMBL/GenBank/DDBJ databases">
        <authorList>
            <consortium name="Caenorhabditis brenneri Sequencing and Analysis Consortium"/>
            <person name="Wilson R.K."/>
        </authorList>
    </citation>
    <scope>NUCLEOTIDE SEQUENCE [LARGE SCALE GENOMIC DNA]</scope>
    <source>
        <strain evidence="3">PB2801</strain>
    </source>
</reference>
<accession>G0MDF1</accession>
<feature type="compositionally biased region" description="Low complexity" evidence="1">
    <location>
        <begin position="286"/>
        <end position="296"/>
    </location>
</feature>
<evidence type="ECO:0000313" key="3">
    <source>
        <dbReference type="Proteomes" id="UP000008068"/>
    </source>
</evidence>
<protein>
    <submittedName>
        <fullName evidence="2">Uncharacterized protein</fullName>
    </submittedName>
</protein>
<organism evidence="3">
    <name type="scientific">Caenorhabditis brenneri</name>
    <name type="common">Nematode worm</name>
    <dbReference type="NCBI Taxonomy" id="135651"/>
    <lineage>
        <taxon>Eukaryota</taxon>
        <taxon>Metazoa</taxon>
        <taxon>Ecdysozoa</taxon>
        <taxon>Nematoda</taxon>
        <taxon>Chromadorea</taxon>
        <taxon>Rhabditida</taxon>
        <taxon>Rhabditina</taxon>
        <taxon>Rhabditomorpha</taxon>
        <taxon>Rhabditoidea</taxon>
        <taxon>Rhabditidae</taxon>
        <taxon>Peloderinae</taxon>
        <taxon>Caenorhabditis</taxon>
    </lineage>
</organism>
<sequence length="573" mass="65432">MEANLRFQLSQRCPSIRGLEKRVPLHIEFLNLDEYQFKVNDTSYHLSIYQDYSNCKSIPFNLEMENACGGIQEDLSIYGEKLKRESLDMSPGDIKIESEFDEYADDDSKKDDEADENGLKCKLEELEQEMTRRNPLENGNPVDNLQVRENEPNREYSNSTSMEEVLSKDGSEQDEVVEDTLFSHGDGDSDETVPDSVDLNRKVQEDDEIVQDSYGMEDRSDESVVQDSLTERVTQGDQNLEKLEDVMPSENVENSLFEDLESQRSRSALSSLFQDSEPHPVDHQSPESPEPTSESSFLTLAHSEIVSEMTDEQLLMKIESVKFQLLSYQLKRENATPPWKHFLQLTISNSDDVVNVQRGSYNNKLSEVMKLIYDSMFGGRKLPILVHRLYMPDSSQAVRVLRLPEDLKLKVGQIHCQTDIDQILDGIEPIIDASSSPLKQVESEDFPLHPIATSARSLTISCVSQTGATTEYFLALQSKEFFLKYWDEYFDASDCIPIIQHWLEGGKEVGTCFQFAMKSVEIEVLMGIKKRFNGEKIGDRSIEIPMFGSKLLVSYEDGYADGYHDIMFKIEVF</sequence>
<feature type="region of interest" description="Disordered" evidence="1">
    <location>
        <begin position="89"/>
        <end position="118"/>
    </location>
</feature>
<dbReference type="FunCoup" id="G0MDF1">
    <property type="interactions" value="1445"/>
</dbReference>
<dbReference type="PANTHER" id="PTHR31379:SF1">
    <property type="entry name" value="F-BOX C PROTEIN-RELATED"/>
    <property type="match status" value="1"/>
</dbReference>
<name>G0MDF1_CAEBE</name>
<feature type="compositionally biased region" description="Polar residues" evidence="1">
    <location>
        <begin position="223"/>
        <end position="238"/>
    </location>
</feature>
<feature type="region of interest" description="Disordered" evidence="1">
    <location>
        <begin position="130"/>
        <end position="249"/>
    </location>
</feature>
<dbReference type="Proteomes" id="UP000008068">
    <property type="component" value="Unassembled WGS sequence"/>
</dbReference>
<feature type="compositionally biased region" description="Basic and acidic residues" evidence="1">
    <location>
        <begin position="106"/>
        <end position="118"/>
    </location>
</feature>
<evidence type="ECO:0000256" key="1">
    <source>
        <dbReference type="SAM" id="MobiDB-lite"/>
    </source>
</evidence>
<feature type="compositionally biased region" description="Basic and acidic residues" evidence="1">
    <location>
        <begin position="276"/>
        <end position="285"/>
    </location>
</feature>
<dbReference type="InParanoid" id="G0MDF1"/>
<dbReference type="HOGENOM" id="CLU_475857_0_0_1"/>
<dbReference type="InterPro" id="IPR021942">
    <property type="entry name" value="DUF3557"/>
</dbReference>
<gene>
    <name evidence="2" type="ORF">CAEBREN_07481</name>
</gene>
<dbReference type="Pfam" id="PF12078">
    <property type="entry name" value="DUF3557"/>
    <property type="match status" value="1"/>
</dbReference>
<keyword evidence="3" id="KW-1185">Reference proteome</keyword>
<dbReference type="AlphaFoldDB" id="G0MDF1"/>